<sequence>MPARDDDDAVLAAQDYEQRRKIQNRLAQRRFREKARQQRELNRLGSQERVECCPPLEKLRQHDFLQPSSSPSAEVAANSPSPPSFSYQQHTLPPGYLTGMENVPISLASQIPHFPTTSSAGTSPIPNLALPHTTSNPWISSPLPSETSAIGIIQTQAAVLILEAQQNIRQVVVLYDMGVALGMIPSTPRLRRLLVMAQENSHLLGGG</sequence>
<feature type="region of interest" description="Disordered" evidence="1">
    <location>
        <begin position="66"/>
        <end position="87"/>
    </location>
</feature>
<dbReference type="GO" id="GO:0003700">
    <property type="term" value="F:DNA-binding transcription factor activity"/>
    <property type="evidence" value="ECO:0007669"/>
    <property type="project" value="InterPro"/>
</dbReference>
<reference evidence="3 4" key="1">
    <citation type="submission" date="2018-02" db="EMBL/GenBank/DDBJ databases">
        <title>The genomes of Aspergillus section Nigri reveals drivers in fungal speciation.</title>
        <authorList>
            <consortium name="DOE Joint Genome Institute"/>
            <person name="Vesth T.C."/>
            <person name="Nybo J."/>
            <person name="Theobald S."/>
            <person name="Brandl J."/>
            <person name="Frisvad J.C."/>
            <person name="Nielsen K.F."/>
            <person name="Lyhne E.K."/>
            <person name="Kogle M.E."/>
            <person name="Kuo A."/>
            <person name="Riley R."/>
            <person name="Clum A."/>
            <person name="Nolan M."/>
            <person name="Lipzen A."/>
            <person name="Salamov A."/>
            <person name="Henrissat B."/>
            <person name="Wiebenga A."/>
            <person name="De vries R.P."/>
            <person name="Grigoriev I.V."/>
            <person name="Mortensen U.H."/>
            <person name="Andersen M.R."/>
            <person name="Baker S.E."/>
        </authorList>
    </citation>
    <scope>NUCLEOTIDE SEQUENCE [LARGE SCALE GENOMIC DNA]</scope>
    <source>
        <strain evidence="3 4">CBS 121057</strain>
    </source>
</reference>
<organism evidence="3 4">
    <name type="scientific">Aspergillus sclerotiicarbonarius (strain CBS 121057 / IBT 28362)</name>
    <dbReference type="NCBI Taxonomy" id="1448318"/>
    <lineage>
        <taxon>Eukaryota</taxon>
        <taxon>Fungi</taxon>
        <taxon>Dikarya</taxon>
        <taxon>Ascomycota</taxon>
        <taxon>Pezizomycotina</taxon>
        <taxon>Eurotiomycetes</taxon>
        <taxon>Eurotiomycetidae</taxon>
        <taxon>Eurotiales</taxon>
        <taxon>Aspergillaceae</taxon>
        <taxon>Aspergillus</taxon>
        <taxon>Aspergillus subgen. Circumdati</taxon>
    </lineage>
</organism>
<dbReference type="CDD" id="cd14688">
    <property type="entry name" value="bZIP_YAP"/>
    <property type="match status" value="1"/>
</dbReference>
<dbReference type="VEuPathDB" id="FungiDB:BO78DRAFT_428144"/>
<dbReference type="EMBL" id="KZ826334">
    <property type="protein sequence ID" value="PYI08531.1"/>
    <property type="molecule type" value="Genomic_DNA"/>
</dbReference>
<keyword evidence="4" id="KW-1185">Reference proteome</keyword>
<protein>
    <recommendedName>
        <fullName evidence="2">BZIP domain-containing protein</fullName>
    </recommendedName>
</protein>
<evidence type="ECO:0000313" key="4">
    <source>
        <dbReference type="Proteomes" id="UP000248423"/>
    </source>
</evidence>
<proteinExistence type="predicted"/>
<feature type="domain" description="BZIP" evidence="2">
    <location>
        <begin position="19"/>
        <end position="34"/>
    </location>
</feature>
<dbReference type="OrthoDB" id="5387389at2759"/>
<dbReference type="InterPro" id="IPR004827">
    <property type="entry name" value="bZIP"/>
</dbReference>
<dbReference type="Proteomes" id="UP000248423">
    <property type="component" value="Unassembled WGS sequence"/>
</dbReference>
<evidence type="ECO:0000259" key="2">
    <source>
        <dbReference type="PROSITE" id="PS00036"/>
    </source>
</evidence>
<evidence type="ECO:0000313" key="3">
    <source>
        <dbReference type="EMBL" id="PYI08531.1"/>
    </source>
</evidence>
<evidence type="ECO:0000256" key="1">
    <source>
        <dbReference type="SAM" id="MobiDB-lite"/>
    </source>
</evidence>
<dbReference type="AlphaFoldDB" id="A0A319EG99"/>
<gene>
    <name evidence="3" type="ORF">BO78DRAFT_428144</name>
</gene>
<dbReference type="PROSITE" id="PS00036">
    <property type="entry name" value="BZIP_BASIC"/>
    <property type="match status" value="1"/>
</dbReference>
<accession>A0A319EG99</accession>
<name>A0A319EG99_ASPSB</name>